<proteinExistence type="inferred from homology"/>
<evidence type="ECO:0000256" key="8">
    <source>
        <dbReference type="ARBA" id="ARBA00023143"/>
    </source>
</evidence>
<evidence type="ECO:0000256" key="6">
    <source>
        <dbReference type="ARBA" id="ARBA00022989"/>
    </source>
</evidence>
<dbReference type="PRINTS" id="PR01009">
    <property type="entry name" value="FLGMRINGFLIF"/>
</dbReference>
<dbReference type="GO" id="GO:0071973">
    <property type="term" value="P:bacterial-type flagellum-dependent cell motility"/>
    <property type="evidence" value="ECO:0007669"/>
    <property type="project" value="InterPro"/>
</dbReference>
<evidence type="ECO:0000256" key="1">
    <source>
        <dbReference type="ARBA" id="ARBA00004117"/>
    </source>
</evidence>
<keyword evidence="13" id="KW-0969">Cilium</keyword>
<evidence type="ECO:0000256" key="2">
    <source>
        <dbReference type="ARBA" id="ARBA00004651"/>
    </source>
</evidence>
<evidence type="ECO:0000313" key="14">
    <source>
        <dbReference type="Proteomes" id="UP000294545"/>
    </source>
</evidence>
<name>A0A4R1MXA5_9FIRM</name>
<dbReference type="GO" id="GO:0005886">
    <property type="term" value="C:plasma membrane"/>
    <property type="evidence" value="ECO:0007669"/>
    <property type="project" value="UniProtKB-SubCell"/>
</dbReference>
<organism evidence="13 14">
    <name type="scientific">Natranaerovirga hydrolytica</name>
    <dbReference type="NCBI Taxonomy" id="680378"/>
    <lineage>
        <taxon>Bacteria</taxon>
        <taxon>Bacillati</taxon>
        <taxon>Bacillota</taxon>
        <taxon>Clostridia</taxon>
        <taxon>Lachnospirales</taxon>
        <taxon>Natranaerovirgaceae</taxon>
        <taxon>Natranaerovirga</taxon>
    </lineage>
</organism>
<comment type="function">
    <text evidence="9">The M ring may be actively involved in energy transduction.</text>
</comment>
<evidence type="ECO:0000256" key="3">
    <source>
        <dbReference type="ARBA" id="ARBA00007971"/>
    </source>
</evidence>
<keyword evidence="6 10" id="KW-1133">Transmembrane helix</keyword>
<feature type="transmembrane region" description="Helical" evidence="10">
    <location>
        <begin position="28"/>
        <end position="46"/>
    </location>
</feature>
<keyword evidence="14" id="KW-1185">Reference proteome</keyword>
<evidence type="ECO:0000259" key="12">
    <source>
        <dbReference type="Pfam" id="PF08345"/>
    </source>
</evidence>
<gene>
    <name evidence="13" type="ORF">EDC19_0289</name>
</gene>
<dbReference type="Gene3D" id="3.30.300.30">
    <property type="match status" value="1"/>
</dbReference>
<keyword evidence="13" id="KW-0282">Flagellum</keyword>
<dbReference type="InterPro" id="IPR043427">
    <property type="entry name" value="YscJ/FliF"/>
</dbReference>
<dbReference type="GO" id="GO:0003774">
    <property type="term" value="F:cytoskeletal motor activity"/>
    <property type="evidence" value="ECO:0007669"/>
    <property type="project" value="InterPro"/>
</dbReference>
<evidence type="ECO:0000256" key="10">
    <source>
        <dbReference type="SAM" id="Phobius"/>
    </source>
</evidence>
<dbReference type="InterPro" id="IPR013556">
    <property type="entry name" value="Flag_M-ring_C"/>
</dbReference>
<dbReference type="OrthoDB" id="9807026at2"/>
<dbReference type="InterPro" id="IPR045851">
    <property type="entry name" value="AMP-bd_C_sf"/>
</dbReference>
<comment type="similarity">
    <text evidence="3 9">Belongs to the FliF family.</text>
</comment>
<keyword evidence="8 9" id="KW-0975">Bacterial flagellum</keyword>
<evidence type="ECO:0000256" key="4">
    <source>
        <dbReference type="ARBA" id="ARBA00022475"/>
    </source>
</evidence>
<accession>A0A4R1MXA5</accession>
<dbReference type="PANTHER" id="PTHR30046">
    <property type="entry name" value="FLAGELLAR M-RING PROTEIN"/>
    <property type="match status" value="1"/>
</dbReference>
<dbReference type="Pfam" id="PF08345">
    <property type="entry name" value="YscJ_FliF_C"/>
    <property type="match status" value="1"/>
</dbReference>
<evidence type="ECO:0000256" key="5">
    <source>
        <dbReference type="ARBA" id="ARBA00022692"/>
    </source>
</evidence>
<reference evidence="13 14" key="1">
    <citation type="submission" date="2019-03" db="EMBL/GenBank/DDBJ databases">
        <title>Genomic Encyclopedia of Type Strains, Phase IV (KMG-IV): sequencing the most valuable type-strain genomes for metagenomic binning, comparative biology and taxonomic classification.</title>
        <authorList>
            <person name="Goeker M."/>
        </authorList>
    </citation>
    <scope>NUCLEOTIDE SEQUENCE [LARGE SCALE GENOMIC DNA]</scope>
    <source>
        <strain evidence="13 14">DSM 24176</strain>
    </source>
</reference>
<dbReference type="Pfam" id="PF01514">
    <property type="entry name" value="YscJ_FliF"/>
    <property type="match status" value="1"/>
</dbReference>
<dbReference type="InterPro" id="IPR000067">
    <property type="entry name" value="FlgMring_FliF"/>
</dbReference>
<feature type="domain" description="Flagellar M-ring N-terminal" evidence="11">
    <location>
        <begin position="47"/>
        <end position="219"/>
    </location>
</feature>
<dbReference type="PANTHER" id="PTHR30046:SF0">
    <property type="entry name" value="FLAGELLAR M-RING PROTEIN"/>
    <property type="match status" value="1"/>
</dbReference>
<comment type="subcellular location">
    <subcellularLocation>
        <location evidence="1 9">Bacterial flagellum basal body</location>
    </subcellularLocation>
    <subcellularLocation>
        <location evidence="2">Cell membrane</location>
        <topology evidence="2">Multi-pass membrane protein</topology>
    </subcellularLocation>
</comment>
<evidence type="ECO:0000313" key="13">
    <source>
        <dbReference type="EMBL" id="TCK97887.1"/>
    </source>
</evidence>
<dbReference type="NCBIfam" id="TIGR00206">
    <property type="entry name" value="fliF"/>
    <property type="match status" value="1"/>
</dbReference>
<keyword evidence="5 10" id="KW-0812">Transmembrane</keyword>
<dbReference type="EMBL" id="SMGQ01000011">
    <property type="protein sequence ID" value="TCK97887.1"/>
    <property type="molecule type" value="Genomic_DNA"/>
</dbReference>
<dbReference type="GO" id="GO:0009431">
    <property type="term" value="C:bacterial-type flagellum basal body, MS ring"/>
    <property type="evidence" value="ECO:0007669"/>
    <property type="project" value="InterPro"/>
</dbReference>
<comment type="caution">
    <text evidence="13">The sequence shown here is derived from an EMBL/GenBank/DDBJ whole genome shotgun (WGS) entry which is preliminary data.</text>
</comment>
<dbReference type="InterPro" id="IPR006182">
    <property type="entry name" value="FliF_N_dom"/>
</dbReference>
<evidence type="ECO:0000256" key="9">
    <source>
        <dbReference type="PIRNR" id="PIRNR004862"/>
    </source>
</evidence>
<keyword evidence="13" id="KW-0966">Cell projection</keyword>
<dbReference type="PIRSF" id="PIRSF004862">
    <property type="entry name" value="FliF"/>
    <property type="match status" value="1"/>
</dbReference>
<keyword evidence="7 10" id="KW-0472">Membrane</keyword>
<evidence type="ECO:0000259" key="11">
    <source>
        <dbReference type="Pfam" id="PF01514"/>
    </source>
</evidence>
<sequence length="537" mass="60159">MMNETLNNFSQQITNFFEKYDKKQKIKIFGIAAAVIASLVLLVFIINQPNFDVLVNDVTPQQAAEIRDILEENNIRHRISSDGSTIEVETKQTADANMALGQRGIPTSGFTYQDAFATGFSTTEAERQKMYELAFRGELAESIKTIEGIDDAIVNLVMPNQDRTIFDENKEASASVLLTTQESLTQAQVQGIVNFLIAGVPNLAEKNVRVVDQRGNVLYYGEESEFQNSLGSQYDYLKQRTLSMERNLMSALLRLGIIDDAEVMVNLSMDFDRVSSTSEEYSTPEGQDTGIPRSTYSYESMGTQTDIAGGAPGVDANAIPEYAMPDGGGSESSTNINQIEYEVNRTITNIEREIGRIQTDQSSVAVVVNEYDIIREEDLINRGELEDRTFQEYQEEEMDNLRTPLGEDVINQIQTLVASATGIENVQVIGYRVPIFYDAVIEETPWTDYIPLGLTVLIIGLLAFAVYKGMGTEEVIETEPELSVEDMLATTKEHQEMDKIEFDDKSEARKQIENFVDDNPDAVAQLLRNWLNEDWEG</sequence>
<feature type="domain" description="Flagellar M-ring C-terminal" evidence="12">
    <location>
        <begin position="259"/>
        <end position="424"/>
    </location>
</feature>
<keyword evidence="4" id="KW-1003">Cell membrane</keyword>
<evidence type="ECO:0000256" key="7">
    <source>
        <dbReference type="ARBA" id="ARBA00023136"/>
    </source>
</evidence>
<dbReference type="AlphaFoldDB" id="A0A4R1MXA5"/>
<dbReference type="Proteomes" id="UP000294545">
    <property type="component" value="Unassembled WGS sequence"/>
</dbReference>
<protein>
    <recommendedName>
        <fullName evidence="9">Flagellar M-ring protein</fullName>
    </recommendedName>
</protein>